<dbReference type="PANTHER" id="PTHR47332:SF2">
    <property type="entry name" value="SET-6"/>
    <property type="match status" value="1"/>
</dbReference>
<evidence type="ECO:0000256" key="1">
    <source>
        <dbReference type="SAM" id="SignalP"/>
    </source>
</evidence>
<dbReference type="CDD" id="cd20071">
    <property type="entry name" value="SET_SMYD"/>
    <property type="match status" value="1"/>
</dbReference>
<name>A0A2J6S224_HYAVF</name>
<evidence type="ECO:0000313" key="4">
    <source>
        <dbReference type="Proteomes" id="UP000235786"/>
    </source>
</evidence>
<gene>
    <name evidence="3" type="ORF">L207DRAFT_577784</name>
</gene>
<dbReference type="InterPro" id="IPR046341">
    <property type="entry name" value="SET_dom_sf"/>
</dbReference>
<keyword evidence="4" id="KW-1185">Reference proteome</keyword>
<dbReference type="AlphaFoldDB" id="A0A2J6S224"/>
<evidence type="ECO:0000259" key="2">
    <source>
        <dbReference type="PROSITE" id="PS50280"/>
    </source>
</evidence>
<dbReference type="PROSITE" id="PS51257">
    <property type="entry name" value="PROKAR_LIPOPROTEIN"/>
    <property type="match status" value="1"/>
</dbReference>
<feature type="signal peptide" evidence="1">
    <location>
        <begin position="1"/>
        <end position="21"/>
    </location>
</feature>
<feature type="chain" id="PRO_5014468631" evidence="1">
    <location>
        <begin position="22"/>
        <end position="376"/>
    </location>
</feature>
<dbReference type="InterPro" id="IPR001214">
    <property type="entry name" value="SET_dom"/>
</dbReference>
<dbReference type="Gene3D" id="1.25.40.10">
    <property type="entry name" value="Tetratricopeptide repeat domain"/>
    <property type="match status" value="1"/>
</dbReference>
<dbReference type="EMBL" id="KZ613940">
    <property type="protein sequence ID" value="PMD44829.1"/>
    <property type="molecule type" value="Genomic_DNA"/>
</dbReference>
<dbReference type="InterPro" id="IPR053185">
    <property type="entry name" value="SET_domain_protein"/>
</dbReference>
<dbReference type="Proteomes" id="UP000235786">
    <property type="component" value="Unassembled WGS sequence"/>
</dbReference>
<accession>A0A2J6S224</accession>
<dbReference type="OrthoDB" id="265717at2759"/>
<dbReference type="SUPFAM" id="SSF82199">
    <property type="entry name" value="SET domain"/>
    <property type="match status" value="1"/>
</dbReference>
<dbReference type="PROSITE" id="PS50280">
    <property type="entry name" value="SET"/>
    <property type="match status" value="1"/>
</dbReference>
<dbReference type="PANTHER" id="PTHR47332">
    <property type="entry name" value="SET DOMAIN-CONTAINING PROTEIN 5"/>
    <property type="match status" value="1"/>
</dbReference>
<keyword evidence="1" id="KW-0732">Signal</keyword>
<organism evidence="3 4">
    <name type="scientific">Hyaloscypha variabilis (strain UAMH 11265 / GT02V1 / F)</name>
    <name type="common">Meliniomyces variabilis</name>
    <dbReference type="NCBI Taxonomy" id="1149755"/>
    <lineage>
        <taxon>Eukaryota</taxon>
        <taxon>Fungi</taxon>
        <taxon>Dikarya</taxon>
        <taxon>Ascomycota</taxon>
        <taxon>Pezizomycotina</taxon>
        <taxon>Leotiomycetes</taxon>
        <taxon>Helotiales</taxon>
        <taxon>Hyaloscyphaceae</taxon>
        <taxon>Hyaloscypha</taxon>
        <taxon>Hyaloscypha variabilis</taxon>
    </lineage>
</organism>
<dbReference type="Gene3D" id="2.170.270.10">
    <property type="entry name" value="SET domain"/>
    <property type="match status" value="1"/>
</dbReference>
<evidence type="ECO:0000313" key="3">
    <source>
        <dbReference type="EMBL" id="PMD44829.1"/>
    </source>
</evidence>
<dbReference type="SMART" id="SM00317">
    <property type="entry name" value="SET"/>
    <property type="match status" value="1"/>
</dbReference>
<proteinExistence type="predicted"/>
<reference evidence="3 4" key="1">
    <citation type="submission" date="2016-04" db="EMBL/GenBank/DDBJ databases">
        <title>A degradative enzymes factory behind the ericoid mycorrhizal symbiosis.</title>
        <authorList>
            <consortium name="DOE Joint Genome Institute"/>
            <person name="Martino E."/>
            <person name="Morin E."/>
            <person name="Grelet G."/>
            <person name="Kuo A."/>
            <person name="Kohler A."/>
            <person name="Daghino S."/>
            <person name="Barry K."/>
            <person name="Choi C."/>
            <person name="Cichocki N."/>
            <person name="Clum A."/>
            <person name="Copeland A."/>
            <person name="Hainaut M."/>
            <person name="Haridas S."/>
            <person name="Labutti K."/>
            <person name="Lindquist E."/>
            <person name="Lipzen A."/>
            <person name="Khouja H.-R."/>
            <person name="Murat C."/>
            <person name="Ohm R."/>
            <person name="Olson A."/>
            <person name="Spatafora J."/>
            <person name="Veneault-Fourrey C."/>
            <person name="Henrissat B."/>
            <person name="Grigoriev I."/>
            <person name="Martin F."/>
            <person name="Perotto S."/>
        </authorList>
    </citation>
    <scope>NUCLEOTIDE SEQUENCE [LARGE SCALE GENOMIC DNA]</scope>
    <source>
        <strain evidence="3 4">F</strain>
    </source>
</reference>
<sequence>MERLSSVLLLLPILFYGLAQACQPSALNPDKLGNLYTGRQAQFPFAFASDTANCNQDHEESYSFASQNHENVASSPDELQDIPTPLYSIQPIPSKGLGLIALRPIPAGTKILIESPLLTVSMPEMVEGQGFRINDMVSEIDQKFDLLSPAQQKEVKDLHDHRFPGDNQSRLLTIFRSNAYNTGDNHVGLFPKTARINHSCRPNCGNFWSERSEERVIYAQREIEEGEEITVSYIPLLKAVKERQARLQQYGFVCDCAACQSEESSKKRVKIGDLLDELEAKAVKSFGGGEKKKKEIYGRLTGKAEKLVGMMEEEVLGDYLARAFRLASVFNSRRGNSNVATEWAKKELELHQWADMQSAETLATTKYLEKLKAGQQ</sequence>
<feature type="domain" description="SET" evidence="2">
    <location>
        <begin position="84"/>
        <end position="234"/>
    </location>
</feature>
<protein>
    <submittedName>
        <fullName evidence="3">SET domain-containing protein</fullName>
    </submittedName>
</protein>
<dbReference type="STRING" id="1149755.A0A2J6S224"/>
<dbReference type="InterPro" id="IPR011990">
    <property type="entry name" value="TPR-like_helical_dom_sf"/>
</dbReference>
<dbReference type="Pfam" id="PF00856">
    <property type="entry name" value="SET"/>
    <property type="match status" value="1"/>
</dbReference>